<comment type="caution">
    <text evidence="6">The sequence shown here is derived from an EMBL/GenBank/DDBJ whole genome shotgun (WGS) entry which is preliminary data.</text>
</comment>
<dbReference type="NCBIfam" id="TIGR03026">
    <property type="entry name" value="NDP-sugDHase"/>
    <property type="match status" value="1"/>
</dbReference>
<reference evidence="6" key="1">
    <citation type="journal article" date="2015" name="Nature">
        <title>Complex archaea that bridge the gap between prokaryotes and eukaryotes.</title>
        <authorList>
            <person name="Spang A."/>
            <person name="Saw J.H."/>
            <person name="Jorgensen S.L."/>
            <person name="Zaremba-Niedzwiedzka K."/>
            <person name="Martijn J."/>
            <person name="Lind A.E."/>
            <person name="van Eijk R."/>
            <person name="Schleper C."/>
            <person name="Guy L."/>
            <person name="Ettema T.J."/>
        </authorList>
    </citation>
    <scope>NUCLEOTIDE SEQUENCE</scope>
</reference>
<dbReference type="PANTHER" id="PTHR43491">
    <property type="entry name" value="UDP-N-ACETYL-D-MANNOSAMINE DEHYDROGENASE"/>
    <property type="match status" value="1"/>
</dbReference>
<sequence>MNSSLEIRKTLFKNFFFNGLLEKIIHILKFIRDNSEKKMTTNIVVIGMGYVGIPMAALLADVEDFYVTGIQRRSKRSGWKIECLNSGKNTFEGDEPGLDELIERVVKHKKFHVTDKYDVVAKADFVLIDVQTPVDDQKIPRYESLKDVSKLLAPHLKKGVTVIIESTVAPGTTNNIVAPLLEKLSGMKRGEDFYLVFSFERVMPGKLIEYITDFPRVIGGGCDKANENAKFLYGKVVKKELQVTDTLTAELTKCIENTYRDVNIAFANEMALVVEDFNRNIFEIIELINHRHDRMMHYPGSGVGGHCLTKDPHLLVYGHRTYTENKYNSEILLKSRNINDFMPEHMVELLEDALKVADKYDNLKIALMGVAYKPDCDDTRNTPTSRIVHFLKNRYHSHNIEYIAHDPWVREKDYNITELTSNFYEAVKDADVLIFATNHKQYYSIDLDELKENVKDSPIII</sequence>
<dbReference type="SUPFAM" id="SSF48179">
    <property type="entry name" value="6-phosphogluconate dehydrogenase C-terminal domain-like"/>
    <property type="match status" value="1"/>
</dbReference>
<keyword evidence="4" id="KW-1133">Transmembrane helix</keyword>
<dbReference type="SUPFAM" id="SSF52413">
    <property type="entry name" value="UDP-glucose/GDP-mannose dehydrogenase C-terminal domain"/>
    <property type="match status" value="1"/>
</dbReference>
<evidence type="ECO:0000256" key="3">
    <source>
        <dbReference type="ARBA" id="ARBA00023027"/>
    </source>
</evidence>
<name>A0A0F9FBM6_9ZZZZ</name>
<evidence type="ECO:0000256" key="2">
    <source>
        <dbReference type="ARBA" id="ARBA00023002"/>
    </source>
</evidence>
<dbReference type="InterPro" id="IPR036220">
    <property type="entry name" value="UDP-Glc/GDP-Man_DH_C_sf"/>
</dbReference>
<evidence type="ECO:0000256" key="4">
    <source>
        <dbReference type="SAM" id="Phobius"/>
    </source>
</evidence>
<dbReference type="InterPro" id="IPR014026">
    <property type="entry name" value="UDP-Glc/GDP-Man_DH_dimer"/>
</dbReference>
<dbReference type="PIRSF" id="PIRSF500136">
    <property type="entry name" value="UDP_ManNAc_DH"/>
    <property type="match status" value="1"/>
</dbReference>
<dbReference type="PANTHER" id="PTHR43491:SF2">
    <property type="entry name" value="UDP-N-ACETYL-D-MANNOSAMINE DEHYDROGENASE"/>
    <property type="match status" value="1"/>
</dbReference>
<evidence type="ECO:0000259" key="5">
    <source>
        <dbReference type="SMART" id="SM00984"/>
    </source>
</evidence>
<accession>A0A0F9FBM6</accession>
<dbReference type="InterPro" id="IPR008927">
    <property type="entry name" value="6-PGluconate_DH-like_C_sf"/>
</dbReference>
<protein>
    <recommendedName>
        <fullName evidence="5">UDP-glucose/GDP-mannose dehydrogenase C-terminal domain-containing protein</fullName>
    </recommendedName>
</protein>
<dbReference type="Gene3D" id="3.40.50.720">
    <property type="entry name" value="NAD(P)-binding Rossmann-like Domain"/>
    <property type="match status" value="2"/>
</dbReference>
<dbReference type="EMBL" id="LAZR01033285">
    <property type="protein sequence ID" value="KKL48542.1"/>
    <property type="molecule type" value="Genomic_DNA"/>
</dbReference>
<dbReference type="GO" id="GO:0051287">
    <property type="term" value="F:NAD binding"/>
    <property type="evidence" value="ECO:0007669"/>
    <property type="project" value="InterPro"/>
</dbReference>
<dbReference type="SUPFAM" id="SSF51735">
    <property type="entry name" value="NAD(P)-binding Rossmann-fold domains"/>
    <property type="match status" value="1"/>
</dbReference>
<dbReference type="InterPro" id="IPR028359">
    <property type="entry name" value="UDP_ManNAc/GlcNAc_DH"/>
</dbReference>
<organism evidence="6">
    <name type="scientific">marine sediment metagenome</name>
    <dbReference type="NCBI Taxonomy" id="412755"/>
    <lineage>
        <taxon>unclassified sequences</taxon>
        <taxon>metagenomes</taxon>
        <taxon>ecological metagenomes</taxon>
    </lineage>
</organism>
<dbReference type="InterPro" id="IPR036291">
    <property type="entry name" value="NAD(P)-bd_dom_sf"/>
</dbReference>
<proteinExistence type="inferred from homology"/>
<dbReference type="SMART" id="SM00984">
    <property type="entry name" value="UDPG_MGDP_dh_C"/>
    <property type="match status" value="1"/>
</dbReference>
<keyword evidence="4" id="KW-0472">Membrane</keyword>
<evidence type="ECO:0000313" key="6">
    <source>
        <dbReference type="EMBL" id="KKL48542.1"/>
    </source>
</evidence>
<keyword evidence="4" id="KW-0812">Transmembrane</keyword>
<dbReference type="InterPro" id="IPR014027">
    <property type="entry name" value="UDP-Glc/GDP-Man_DH_C"/>
</dbReference>
<keyword evidence="3" id="KW-0520">NAD</keyword>
<dbReference type="GO" id="GO:0016616">
    <property type="term" value="F:oxidoreductase activity, acting on the CH-OH group of donors, NAD or NADP as acceptor"/>
    <property type="evidence" value="ECO:0007669"/>
    <property type="project" value="InterPro"/>
</dbReference>
<dbReference type="Pfam" id="PF00984">
    <property type="entry name" value="UDPG_MGDP_dh"/>
    <property type="match status" value="1"/>
</dbReference>
<feature type="non-terminal residue" evidence="6">
    <location>
        <position position="461"/>
    </location>
</feature>
<dbReference type="Pfam" id="PF03720">
    <property type="entry name" value="UDPG_MGDP_dh_C"/>
    <property type="match status" value="1"/>
</dbReference>
<gene>
    <name evidence="6" type="ORF">LCGC14_2324470</name>
</gene>
<feature type="transmembrane region" description="Helical" evidence="4">
    <location>
        <begin position="39"/>
        <end position="60"/>
    </location>
</feature>
<dbReference type="PIRSF" id="PIRSF000124">
    <property type="entry name" value="UDPglc_GDPman_dh"/>
    <property type="match status" value="1"/>
</dbReference>
<dbReference type="InterPro" id="IPR017476">
    <property type="entry name" value="UDP-Glc/GDP-Man"/>
</dbReference>
<feature type="domain" description="UDP-glucose/GDP-mannose dehydrogenase C-terminal" evidence="5">
    <location>
        <begin position="366"/>
        <end position="457"/>
    </location>
</feature>
<comment type="similarity">
    <text evidence="1">Belongs to the UDP-glucose/GDP-mannose dehydrogenase family.</text>
</comment>
<keyword evidence="2" id="KW-0560">Oxidoreductase</keyword>
<dbReference type="AlphaFoldDB" id="A0A0F9FBM6"/>
<evidence type="ECO:0000256" key="1">
    <source>
        <dbReference type="ARBA" id="ARBA00006601"/>
    </source>
</evidence>
<dbReference type="GO" id="GO:0000271">
    <property type="term" value="P:polysaccharide biosynthetic process"/>
    <property type="evidence" value="ECO:0007669"/>
    <property type="project" value="InterPro"/>
</dbReference>
<dbReference type="InterPro" id="IPR001732">
    <property type="entry name" value="UDP-Glc/GDP-Man_DH_N"/>
</dbReference>
<dbReference type="Pfam" id="PF03721">
    <property type="entry name" value="UDPG_MGDP_dh_N"/>
    <property type="match status" value="1"/>
</dbReference>
<dbReference type="GO" id="GO:0016628">
    <property type="term" value="F:oxidoreductase activity, acting on the CH-CH group of donors, NAD or NADP as acceptor"/>
    <property type="evidence" value="ECO:0007669"/>
    <property type="project" value="InterPro"/>
</dbReference>